<dbReference type="PANTHER" id="PTHR30050:SF4">
    <property type="entry name" value="ATP-BINDING PROTEIN RV3427C IN INSERTION SEQUENCE-RELATED"/>
    <property type="match status" value="1"/>
</dbReference>
<accession>A0ABR7N6V5</accession>
<organism evidence="2 3">
    <name type="scientific">Jingyaoa shaoxingensis</name>
    <dbReference type="NCBI Taxonomy" id="2763671"/>
    <lineage>
        <taxon>Bacteria</taxon>
        <taxon>Bacillati</taxon>
        <taxon>Bacillota</taxon>
        <taxon>Clostridia</taxon>
        <taxon>Lachnospirales</taxon>
        <taxon>Lachnospiraceae</taxon>
        <taxon>Jingyaoa</taxon>
    </lineage>
</organism>
<dbReference type="RefSeq" id="WP_249307096.1">
    <property type="nucleotide sequence ID" value="NZ_JACRSZ010000001.1"/>
</dbReference>
<protein>
    <submittedName>
        <fullName evidence="2">ATP-binding protein</fullName>
    </submittedName>
</protein>
<feature type="domain" description="AAA+ ATPase" evidence="1">
    <location>
        <begin position="181"/>
        <end position="315"/>
    </location>
</feature>
<gene>
    <name evidence="2" type="ORF">H8716_03380</name>
</gene>
<sequence length="332" mass="38315">MALNNSQYDAIMRDYQRLQSQHRHEQDDRIQEAYGRFPRLSEIHALIASESVACGKALLNGDNQALDRLKLHIQKLGTERASILQKGGYPADYLELTYTCPYCHDTGYIDNQKCQCFKKAEIDLLYTQSNLQGILEEENFSTFSYDYYSDDIRDASGKSSLERIHRVTEICHRFIREFDQTFSNLFFYGDTGVGKTFLSHCIAKELLDTTHSVIYFSAQELFQNFADKRFNRNGETTDSTEHIYDCDLLIIDDLGTELTNAFVNSELFSCINERLINQKSTIISTNLPLESFASVYSERIFSRISNGYTMLKLFGKDIRVQKKVQRLSAKRS</sequence>
<dbReference type="Proteomes" id="UP000657421">
    <property type="component" value="Unassembled WGS sequence"/>
</dbReference>
<dbReference type="InterPro" id="IPR027417">
    <property type="entry name" value="P-loop_NTPase"/>
</dbReference>
<keyword evidence="2" id="KW-0067">ATP-binding</keyword>
<keyword evidence="3" id="KW-1185">Reference proteome</keyword>
<dbReference type="PRINTS" id="PR00051">
    <property type="entry name" value="DNAA"/>
</dbReference>
<dbReference type="InterPro" id="IPR003593">
    <property type="entry name" value="AAA+_ATPase"/>
</dbReference>
<evidence type="ECO:0000313" key="3">
    <source>
        <dbReference type="Proteomes" id="UP000657421"/>
    </source>
</evidence>
<dbReference type="Pfam" id="PF01695">
    <property type="entry name" value="IstB_IS21"/>
    <property type="match status" value="1"/>
</dbReference>
<reference evidence="2 3" key="1">
    <citation type="submission" date="2020-08" db="EMBL/GenBank/DDBJ databases">
        <title>Genome public.</title>
        <authorList>
            <person name="Liu C."/>
            <person name="Sun Q."/>
        </authorList>
    </citation>
    <scope>NUCLEOTIDE SEQUENCE [LARGE SCALE GENOMIC DNA]</scope>
    <source>
        <strain evidence="2 3">NSJ-46</strain>
    </source>
</reference>
<dbReference type="NCBIfam" id="NF005304">
    <property type="entry name" value="PRK06835.1"/>
    <property type="match status" value="1"/>
</dbReference>
<proteinExistence type="predicted"/>
<dbReference type="Gene3D" id="3.40.50.300">
    <property type="entry name" value="P-loop containing nucleotide triphosphate hydrolases"/>
    <property type="match status" value="1"/>
</dbReference>
<name>A0ABR7N6V5_9FIRM</name>
<keyword evidence="2" id="KW-0547">Nucleotide-binding</keyword>
<dbReference type="InterPro" id="IPR002611">
    <property type="entry name" value="IstB_ATP-bd"/>
</dbReference>
<comment type="caution">
    <text evidence="2">The sequence shown here is derived from an EMBL/GenBank/DDBJ whole genome shotgun (WGS) entry which is preliminary data.</text>
</comment>
<evidence type="ECO:0000313" key="2">
    <source>
        <dbReference type="EMBL" id="MBC8572135.1"/>
    </source>
</evidence>
<dbReference type="EMBL" id="JACRSZ010000001">
    <property type="protein sequence ID" value="MBC8572135.1"/>
    <property type="molecule type" value="Genomic_DNA"/>
</dbReference>
<dbReference type="InterPro" id="IPR020591">
    <property type="entry name" value="Chromosome_initiator_DnaA-like"/>
</dbReference>
<dbReference type="PANTHER" id="PTHR30050">
    <property type="entry name" value="CHROMOSOMAL REPLICATION INITIATOR PROTEIN DNAA"/>
    <property type="match status" value="1"/>
</dbReference>
<dbReference type="SMART" id="SM00382">
    <property type="entry name" value="AAA"/>
    <property type="match status" value="1"/>
</dbReference>
<evidence type="ECO:0000259" key="1">
    <source>
        <dbReference type="SMART" id="SM00382"/>
    </source>
</evidence>
<dbReference type="CDD" id="cd00009">
    <property type="entry name" value="AAA"/>
    <property type="match status" value="1"/>
</dbReference>
<dbReference type="SUPFAM" id="SSF52540">
    <property type="entry name" value="P-loop containing nucleoside triphosphate hydrolases"/>
    <property type="match status" value="1"/>
</dbReference>
<dbReference type="GO" id="GO:0005524">
    <property type="term" value="F:ATP binding"/>
    <property type="evidence" value="ECO:0007669"/>
    <property type="project" value="UniProtKB-KW"/>
</dbReference>